<dbReference type="GO" id="GO:0000976">
    <property type="term" value="F:transcription cis-regulatory region binding"/>
    <property type="evidence" value="ECO:0007669"/>
    <property type="project" value="TreeGrafter"/>
</dbReference>
<evidence type="ECO:0000256" key="8">
    <source>
        <dbReference type="ARBA" id="ARBA00024343"/>
    </source>
</evidence>
<keyword evidence="2" id="KW-0805">Transcription regulation</keyword>
<dbReference type="GO" id="GO:0006950">
    <property type="term" value="P:response to stress"/>
    <property type="evidence" value="ECO:0007669"/>
    <property type="project" value="TreeGrafter"/>
</dbReference>
<keyword evidence="7" id="KW-0539">Nucleus</keyword>
<dbReference type="InterPro" id="IPR036955">
    <property type="entry name" value="AP2/ERF_dom_sf"/>
</dbReference>
<feature type="region of interest" description="Disordered" evidence="9">
    <location>
        <begin position="263"/>
        <end position="294"/>
    </location>
</feature>
<dbReference type="PANTHER" id="PTHR31241:SF62">
    <property type="entry name" value="DEHYDRATION-RESPONSIVE ELEMENT-BINDING PROTEIN 2D"/>
    <property type="match status" value="1"/>
</dbReference>
<evidence type="ECO:0000313" key="11">
    <source>
        <dbReference type="EMBL" id="KAK7372536.1"/>
    </source>
</evidence>
<dbReference type="GO" id="GO:0045893">
    <property type="term" value="P:positive regulation of DNA-templated transcription"/>
    <property type="evidence" value="ECO:0007669"/>
    <property type="project" value="TreeGrafter"/>
</dbReference>
<dbReference type="FunFam" id="3.30.730.10:FF:000001">
    <property type="entry name" value="Ethylene-responsive transcription factor 2"/>
    <property type="match status" value="1"/>
</dbReference>
<keyword evidence="6" id="KW-0804">Transcription</keyword>
<evidence type="ECO:0000256" key="7">
    <source>
        <dbReference type="ARBA" id="ARBA00023242"/>
    </source>
</evidence>
<feature type="domain" description="AP2/ERF" evidence="10">
    <location>
        <begin position="134"/>
        <end position="191"/>
    </location>
</feature>
<keyword evidence="5" id="KW-0010">Activator</keyword>
<dbReference type="EMBL" id="JAYMYR010000003">
    <property type="protein sequence ID" value="KAK7372536.1"/>
    <property type="molecule type" value="Genomic_DNA"/>
</dbReference>
<keyword evidence="3" id="KW-0346">Stress response</keyword>
<evidence type="ECO:0000256" key="2">
    <source>
        <dbReference type="ARBA" id="ARBA00023015"/>
    </source>
</evidence>
<evidence type="ECO:0000259" key="10">
    <source>
        <dbReference type="PROSITE" id="PS51032"/>
    </source>
</evidence>
<dbReference type="PANTHER" id="PTHR31241">
    <property type="entry name" value="DEHYDRATION-RESPONSIVE ELEMENT-BINDING PROTEIN 2C"/>
    <property type="match status" value="1"/>
</dbReference>
<dbReference type="CDD" id="cd00018">
    <property type="entry name" value="AP2"/>
    <property type="match status" value="1"/>
</dbReference>
<organism evidence="11 12">
    <name type="scientific">Phaseolus coccineus</name>
    <name type="common">Scarlet runner bean</name>
    <name type="synonym">Phaseolus multiflorus</name>
    <dbReference type="NCBI Taxonomy" id="3886"/>
    <lineage>
        <taxon>Eukaryota</taxon>
        <taxon>Viridiplantae</taxon>
        <taxon>Streptophyta</taxon>
        <taxon>Embryophyta</taxon>
        <taxon>Tracheophyta</taxon>
        <taxon>Spermatophyta</taxon>
        <taxon>Magnoliopsida</taxon>
        <taxon>eudicotyledons</taxon>
        <taxon>Gunneridae</taxon>
        <taxon>Pentapetalae</taxon>
        <taxon>rosids</taxon>
        <taxon>fabids</taxon>
        <taxon>Fabales</taxon>
        <taxon>Fabaceae</taxon>
        <taxon>Papilionoideae</taxon>
        <taxon>50 kb inversion clade</taxon>
        <taxon>NPAAA clade</taxon>
        <taxon>indigoferoid/millettioid clade</taxon>
        <taxon>Phaseoleae</taxon>
        <taxon>Phaseolus</taxon>
    </lineage>
</organism>
<feature type="region of interest" description="Disordered" evidence="9">
    <location>
        <begin position="208"/>
        <end position="228"/>
    </location>
</feature>
<gene>
    <name evidence="11" type="ORF">VNO80_05918</name>
</gene>
<keyword evidence="12" id="KW-1185">Reference proteome</keyword>
<dbReference type="SMART" id="SM00380">
    <property type="entry name" value="AP2"/>
    <property type="match status" value="1"/>
</dbReference>
<reference evidence="11 12" key="1">
    <citation type="submission" date="2024-01" db="EMBL/GenBank/DDBJ databases">
        <title>The genomes of 5 underutilized Papilionoideae crops provide insights into root nodulation and disease resistanc.</title>
        <authorList>
            <person name="Jiang F."/>
        </authorList>
    </citation>
    <scope>NUCLEOTIDE SEQUENCE [LARGE SCALE GENOMIC DNA]</scope>
    <source>
        <strain evidence="11">JINMINGXINNONG_FW02</strain>
        <tissue evidence="11">Leaves</tissue>
    </source>
</reference>
<comment type="similarity">
    <text evidence="8">Belongs to the AP2/ERF transcription factor family. ERF subfamily.</text>
</comment>
<dbReference type="InterPro" id="IPR016177">
    <property type="entry name" value="DNA-bd_dom_sf"/>
</dbReference>
<feature type="compositionally biased region" description="Basic and acidic residues" evidence="9">
    <location>
        <begin position="265"/>
        <end position="278"/>
    </location>
</feature>
<comment type="caution">
    <text evidence="11">The sequence shown here is derived from an EMBL/GenBank/DDBJ whole genome shotgun (WGS) entry which is preliminary data.</text>
</comment>
<evidence type="ECO:0000256" key="9">
    <source>
        <dbReference type="SAM" id="MobiDB-lite"/>
    </source>
</evidence>
<dbReference type="Gene3D" id="3.30.730.10">
    <property type="entry name" value="AP2/ERF domain"/>
    <property type="match status" value="1"/>
</dbReference>
<dbReference type="Proteomes" id="UP001374584">
    <property type="component" value="Unassembled WGS sequence"/>
</dbReference>
<feature type="region of interest" description="Disordered" evidence="9">
    <location>
        <begin position="102"/>
        <end position="130"/>
    </location>
</feature>
<sequence>MAYRRIYPKYRDIMEKTKEIKKSRYLGRKKESARFGGSGRFERHVPAVKKFWTVDMGAYDQVSLRPLDSSRKRKSRSRGDGSRSVAETIAKWKEYNEHLYSGKDDGRSTRKAPAKGSKKGCMKGKGGPQNYQCNYRGVRQRTWGKWVGEIREPNRGSRLWLGTFSTAQEAALAYDEAARAMYGPSARLNFPDISDYASVKESFKDSFLPASSSCSSAASDTTTTSNRSEVCAAEDAKENTLPVLDKVNHNDCHRGYEYASPTSRMKLEPKDEAVDRPDPGAGQGIHHTGQAEDVNKDPMDFSWIDAFDFNDDYSKSFSNDELFQVDELLGLIDNNPVDDSGLMQGLDFGQIGFPGDTNPQVGDNTSSSFFYQLQNPDAKLLGSLPHMEQTPSGFDYGLDFMKTVVPDEYNGGEEPQFLNLDDVLNHDSNGMQASKE</sequence>
<evidence type="ECO:0000256" key="4">
    <source>
        <dbReference type="ARBA" id="ARBA00023125"/>
    </source>
</evidence>
<dbReference type="Pfam" id="PF00847">
    <property type="entry name" value="AP2"/>
    <property type="match status" value="1"/>
</dbReference>
<name>A0AAN9NH52_PHACN</name>
<feature type="compositionally biased region" description="Basic residues" evidence="9">
    <location>
        <begin position="109"/>
        <end position="122"/>
    </location>
</feature>
<dbReference type="GO" id="GO:0005634">
    <property type="term" value="C:nucleus"/>
    <property type="evidence" value="ECO:0007669"/>
    <property type="project" value="UniProtKB-SubCell"/>
</dbReference>
<evidence type="ECO:0000256" key="6">
    <source>
        <dbReference type="ARBA" id="ARBA00023163"/>
    </source>
</evidence>
<proteinExistence type="inferred from homology"/>
<evidence type="ECO:0000256" key="5">
    <source>
        <dbReference type="ARBA" id="ARBA00023159"/>
    </source>
</evidence>
<accession>A0AAN9NH52</accession>
<dbReference type="AlphaFoldDB" id="A0AAN9NH52"/>
<dbReference type="PRINTS" id="PR00367">
    <property type="entry name" value="ETHRSPELEMNT"/>
</dbReference>
<dbReference type="SUPFAM" id="SSF54171">
    <property type="entry name" value="DNA-binding domain"/>
    <property type="match status" value="1"/>
</dbReference>
<dbReference type="PROSITE" id="PS51032">
    <property type="entry name" value="AP2_ERF"/>
    <property type="match status" value="1"/>
</dbReference>
<dbReference type="InterPro" id="IPR001471">
    <property type="entry name" value="AP2/ERF_dom"/>
</dbReference>
<evidence type="ECO:0000256" key="3">
    <source>
        <dbReference type="ARBA" id="ARBA00023016"/>
    </source>
</evidence>
<dbReference type="GO" id="GO:0003700">
    <property type="term" value="F:DNA-binding transcription factor activity"/>
    <property type="evidence" value="ECO:0007669"/>
    <property type="project" value="InterPro"/>
</dbReference>
<evidence type="ECO:0000256" key="1">
    <source>
        <dbReference type="ARBA" id="ARBA00004123"/>
    </source>
</evidence>
<keyword evidence="4" id="KW-0238">DNA-binding</keyword>
<evidence type="ECO:0000313" key="12">
    <source>
        <dbReference type="Proteomes" id="UP001374584"/>
    </source>
</evidence>
<feature type="compositionally biased region" description="Low complexity" evidence="9">
    <location>
        <begin position="210"/>
        <end position="225"/>
    </location>
</feature>
<protein>
    <recommendedName>
        <fullName evidence="10">AP2/ERF domain-containing protein</fullName>
    </recommendedName>
</protein>
<comment type="subcellular location">
    <subcellularLocation>
        <location evidence="1">Nucleus</location>
    </subcellularLocation>
</comment>